<dbReference type="Pfam" id="PF00855">
    <property type="entry name" value="PWWP"/>
    <property type="match status" value="1"/>
</dbReference>
<dbReference type="PROSITE" id="PS50812">
    <property type="entry name" value="PWWP"/>
    <property type="match status" value="1"/>
</dbReference>
<feature type="region of interest" description="Disordered" evidence="1">
    <location>
        <begin position="121"/>
        <end position="543"/>
    </location>
</feature>
<dbReference type="InterPro" id="IPR000313">
    <property type="entry name" value="PWWP_dom"/>
</dbReference>
<keyword evidence="4" id="KW-1185">Reference proteome</keyword>
<feature type="compositionally biased region" description="Acidic residues" evidence="1">
    <location>
        <begin position="130"/>
        <end position="139"/>
    </location>
</feature>
<feature type="compositionally biased region" description="Basic and acidic residues" evidence="1">
    <location>
        <begin position="957"/>
        <end position="981"/>
    </location>
</feature>
<feature type="compositionally biased region" description="Basic and acidic residues" evidence="1">
    <location>
        <begin position="881"/>
        <end position="906"/>
    </location>
</feature>
<protein>
    <recommendedName>
        <fullName evidence="2">PWWP domain-containing protein</fullName>
    </recommendedName>
</protein>
<feature type="compositionally biased region" description="Basic and acidic residues" evidence="1">
    <location>
        <begin position="1135"/>
        <end position="1145"/>
    </location>
</feature>
<evidence type="ECO:0000313" key="4">
    <source>
        <dbReference type="Proteomes" id="UP001633002"/>
    </source>
</evidence>
<dbReference type="PANTHER" id="PTHR12550:SF70">
    <property type="entry name" value="JIL-1 ANCHORING AND STABILIZING PROTEIN, ISOFORM A"/>
    <property type="match status" value="1"/>
</dbReference>
<feature type="compositionally biased region" description="Basic and acidic residues" evidence="1">
    <location>
        <begin position="160"/>
        <end position="176"/>
    </location>
</feature>
<feature type="compositionally biased region" description="Basic and acidic residues" evidence="1">
    <location>
        <begin position="1169"/>
        <end position="1183"/>
    </location>
</feature>
<dbReference type="Gene3D" id="2.30.30.140">
    <property type="match status" value="1"/>
</dbReference>
<feature type="compositionally biased region" description="Basic and acidic residues" evidence="1">
    <location>
        <begin position="351"/>
        <end position="369"/>
    </location>
</feature>
<feature type="compositionally biased region" description="Basic and acidic residues" evidence="1">
    <location>
        <begin position="1014"/>
        <end position="1029"/>
    </location>
</feature>
<dbReference type="PANTHER" id="PTHR12550">
    <property type="entry name" value="HEPATOMA-DERIVED GROWTH FACTOR-RELATED"/>
    <property type="match status" value="1"/>
</dbReference>
<feature type="compositionally biased region" description="Basic and acidic residues" evidence="1">
    <location>
        <begin position="510"/>
        <end position="539"/>
    </location>
</feature>
<dbReference type="SMART" id="SM00293">
    <property type="entry name" value="PWWP"/>
    <property type="match status" value="1"/>
</dbReference>
<proteinExistence type="predicted"/>
<feature type="compositionally biased region" description="Low complexity" evidence="1">
    <location>
        <begin position="177"/>
        <end position="191"/>
    </location>
</feature>
<feature type="compositionally biased region" description="Basic and acidic residues" evidence="1">
    <location>
        <begin position="854"/>
        <end position="867"/>
    </location>
</feature>
<feature type="region of interest" description="Disordered" evidence="1">
    <location>
        <begin position="740"/>
        <end position="762"/>
    </location>
</feature>
<accession>A0ABD3HE28</accession>
<feature type="compositionally biased region" description="Basic and acidic residues" evidence="1">
    <location>
        <begin position="991"/>
        <end position="1002"/>
    </location>
</feature>
<feature type="compositionally biased region" description="Basic residues" evidence="1">
    <location>
        <begin position="1"/>
        <end position="10"/>
    </location>
</feature>
<dbReference type="AlphaFoldDB" id="A0ABD3HE28"/>
<feature type="region of interest" description="Disordered" evidence="1">
    <location>
        <begin position="1133"/>
        <end position="1242"/>
    </location>
</feature>
<evidence type="ECO:0000256" key="1">
    <source>
        <dbReference type="SAM" id="MobiDB-lite"/>
    </source>
</evidence>
<feature type="compositionally biased region" description="Basic and acidic residues" evidence="1">
    <location>
        <begin position="328"/>
        <end position="345"/>
    </location>
</feature>
<reference evidence="3 4" key="1">
    <citation type="submission" date="2024-09" db="EMBL/GenBank/DDBJ databases">
        <title>Chromosome-scale assembly of Riccia sorocarpa.</title>
        <authorList>
            <person name="Paukszto L."/>
        </authorList>
    </citation>
    <scope>NUCLEOTIDE SEQUENCE [LARGE SCALE GENOMIC DNA]</scope>
    <source>
        <strain evidence="3">LP-2024</strain>
        <tissue evidence="3">Aerial parts of the thallus</tissue>
    </source>
</reference>
<feature type="compositionally biased region" description="Basic and acidic residues" evidence="1">
    <location>
        <begin position="457"/>
        <end position="479"/>
    </location>
</feature>
<comment type="caution">
    <text evidence="3">The sequence shown here is derived from an EMBL/GenBank/DDBJ whole genome shotgun (WGS) entry which is preliminary data.</text>
</comment>
<gene>
    <name evidence="3" type="ORF">R1sor_014595</name>
</gene>
<evidence type="ECO:0000313" key="3">
    <source>
        <dbReference type="EMBL" id="KAL3688286.1"/>
    </source>
</evidence>
<evidence type="ECO:0000259" key="2">
    <source>
        <dbReference type="PROSITE" id="PS50812"/>
    </source>
</evidence>
<feature type="compositionally biased region" description="Basic and acidic residues" evidence="1">
    <location>
        <begin position="1151"/>
        <end position="1161"/>
    </location>
</feature>
<dbReference type="EMBL" id="JBJQOH010000004">
    <property type="protein sequence ID" value="KAL3688286.1"/>
    <property type="molecule type" value="Genomic_DNA"/>
</dbReference>
<feature type="compositionally biased region" description="Basic residues" evidence="1">
    <location>
        <begin position="207"/>
        <end position="217"/>
    </location>
</feature>
<dbReference type="SUPFAM" id="SSF63748">
    <property type="entry name" value="Tudor/PWWP/MBT"/>
    <property type="match status" value="1"/>
</dbReference>
<dbReference type="Proteomes" id="UP001633002">
    <property type="component" value="Unassembled WGS sequence"/>
</dbReference>
<feature type="compositionally biased region" description="Basic and acidic residues" evidence="1">
    <location>
        <begin position="380"/>
        <end position="407"/>
    </location>
</feature>
<feature type="region of interest" description="Disordered" evidence="1">
    <location>
        <begin position="841"/>
        <end position="1091"/>
    </location>
</feature>
<feature type="region of interest" description="Disordered" evidence="1">
    <location>
        <begin position="1"/>
        <end position="21"/>
    </location>
</feature>
<feature type="domain" description="PWWP" evidence="2">
    <location>
        <begin position="28"/>
        <end position="85"/>
    </location>
</feature>
<name>A0ABD3HE28_9MARC</name>
<feature type="compositionally biased region" description="Basic and acidic residues" evidence="1">
    <location>
        <begin position="914"/>
        <end position="938"/>
    </location>
</feature>
<organism evidence="3 4">
    <name type="scientific">Riccia sorocarpa</name>
    <dbReference type="NCBI Taxonomy" id="122646"/>
    <lineage>
        <taxon>Eukaryota</taxon>
        <taxon>Viridiplantae</taxon>
        <taxon>Streptophyta</taxon>
        <taxon>Embryophyta</taxon>
        <taxon>Marchantiophyta</taxon>
        <taxon>Marchantiopsida</taxon>
        <taxon>Marchantiidae</taxon>
        <taxon>Marchantiales</taxon>
        <taxon>Ricciaceae</taxon>
        <taxon>Riccia</taxon>
    </lineage>
</organism>
<feature type="compositionally biased region" description="Basic and acidic residues" evidence="1">
    <location>
        <begin position="306"/>
        <end position="319"/>
    </location>
</feature>
<feature type="compositionally biased region" description="Basic and acidic residues" evidence="1">
    <location>
        <begin position="1051"/>
        <end position="1068"/>
    </location>
</feature>
<sequence>MPPRHKKSKKNPAPTAASAAETRRDWLVGDLVVAKLRGHRPWPAQIQRPEDYGYEARPHKVFVTFFGTEETCFCTYNKVTPFTSAMRKSMAEQLQKLNTKPKLENAIREIFAADDELKVSMRSEAHSDDEKSEDEDEQPPEPSSKPPPRKRAKIAAQEEPVVREPLAHRLRKESSRPTRAGAAAAATAASPRKQEKVTYVESMAAHQVHKLPRKVRIKVSSQSSDSASLPDVDEGPAAATEKESSSPQSFKSEPLSPEKKSDSSSALSPETAAGGTDGSNNEDVHMEEAVADADSSHPEALTPDADVVKKGSEHPDSSKAVEGNSAKTEVHENVEAAKELIRAAKELTTQEAKKHTETGFATKDTDTEPKAVVPASSGGKRSDSVEYERKRDDGRDDEGDKRVEKALDVANESASQEVVSEKDRETEGDASPKIQTAALIQKVGDTEAQVEVPTPSEDTKRETESETEKVGAAKARDDVLVSSGETKTESEDETKKEGNAEDEVGVPSSSREEQSKTDEVLDVAKERARQEAEKDRETEIAAPSKTETEVVIKKVGDAEAKVEVAASSLDEQGTSTTTGATLDTAEERVVQDAEKESVSTVVRMEVDAPLKIEAEAEAAKDTDAEARVLPAAPSIDVHVEKLRKAVEGEQERLDVVEEPAVKEAEKASERTIAVIEVDAPPKTYDNVGPAASSVEADHETETNDDNTAVAMEVDAPSTIEVEVTSVKDVDTETKVELELSSVDEDPVENLSNSVKEDQDKGRTATETLDIAQELAVQGAEDSDRTVVEMEIDAPSKTEPETTLVKETDAEAKVKVEVAAVDKDHLAKGINAVDEADRIAAGGQKLETASPRQSAEAEGRITHARAENSKVVTSTQSVDQMSEPRPRAEAEDKNSVDSALADEKINHDSSTATGMEEKTNIRTNEVKEDHARTTEEKTESGGCRPADAAGGRSVEASNEDKAEPLHIDSTDRSAAEGRKDDSAGESTVVTKEPQEAHEKESLRGDTTARIQGGDLHVDTRISEGLVRDVEDPAGNTVEAKNDSNSRTAVVYDVKDVSSQENIEKSRDRNLPATVEDTSVVDTEHEKMDTANADSIGDAVEVIAKETETTVGPPQEGKADQVTVGPIETVKGTDTTRQVKDGDEKVETTPVEKSIETETDAKDVPNNIHQVVEKDLEKKEGKEGITVDVTMEDISDQVPEDHLEKPSDVKVEDVGKDKLVAEVPESNQTQIPRDDRPSAAPAAS</sequence>
<feature type="compositionally biased region" description="Basic and acidic residues" evidence="1">
    <location>
        <begin position="486"/>
        <end position="499"/>
    </location>
</feature>
<feature type="region of interest" description="Disordered" evidence="1">
    <location>
        <begin position="681"/>
        <end position="708"/>
    </location>
</feature>
<feature type="compositionally biased region" description="Basic and acidic residues" evidence="1">
    <location>
        <begin position="1197"/>
        <end position="1218"/>
    </location>
</feature>
<feature type="compositionally biased region" description="Polar residues" evidence="1">
    <location>
        <begin position="869"/>
        <end position="879"/>
    </location>
</feature>